<name>A0AA38CGY6_TAXCH</name>
<feature type="compositionally biased region" description="Acidic residues" evidence="1">
    <location>
        <begin position="59"/>
        <end position="80"/>
    </location>
</feature>
<reference evidence="2 3" key="1">
    <citation type="journal article" date="2021" name="Nat. Plants">
        <title>The Taxus genome provides insights into paclitaxel biosynthesis.</title>
        <authorList>
            <person name="Xiong X."/>
            <person name="Gou J."/>
            <person name="Liao Q."/>
            <person name="Li Y."/>
            <person name="Zhou Q."/>
            <person name="Bi G."/>
            <person name="Li C."/>
            <person name="Du R."/>
            <person name="Wang X."/>
            <person name="Sun T."/>
            <person name="Guo L."/>
            <person name="Liang H."/>
            <person name="Lu P."/>
            <person name="Wu Y."/>
            <person name="Zhang Z."/>
            <person name="Ro D.K."/>
            <person name="Shang Y."/>
            <person name="Huang S."/>
            <person name="Yan J."/>
        </authorList>
    </citation>
    <scope>NUCLEOTIDE SEQUENCE [LARGE SCALE GENOMIC DNA]</scope>
    <source>
        <strain evidence="2">Ta-2019</strain>
    </source>
</reference>
<evidence type="ECO:0000313" key="3">
    <source>
        <dbReference type="Proteomes" id="UP000824469"/>
    </source>
</evidence>
<dbReference type="EMBL" id="JAHRHJ020000009">
    <property type="protein sequence ID" value="KAH9301161.1"/>
    <property type="molecule type" value="Genomic_DNA"/>
</dbReference>
<gene>
    <name evidence="2" type="ORF">KI387_012744</name>
</gene>
<feature type="non-terminal residue" evidence="2">
    <location>
        <position position="126"/>
    </location>
</feature>
<organism evidence="2 3">
    <name type="scientific">Taxus chinensis</name>
    <name type="common">Chinese yew</name>
    <name type="synonym">Taxus wallichiana var. chinensis</name>
    <dbReference type="NCBI Taxonomy" id="29808"/>
    <lineage>
        <taxon>Eukaryota</taxon>
        <taxon>Viridiplantae</taxon>
        <taxon>Streptophyta</taxon>
        <taxon>Embryophyta</taxon>
        <taxon>Tracheophyta</taxon>
        <taxon>Spermatophyta</taxon>
        <taxon>Pinopsida</taxon>
        <taxon>Pinidae</taxon>
        <taxon>Conifers II</taxon>
        <taxon>Cupressales</taxon>
        <taxon>Taxaceae</taxon>
        <taxon>Taxus</taxon>
    </lineage>
</organism>
<keyword evidence="3" id="KW-1185">Reference proteome</keyword>
<accession>A0AA38CGY6</accession>
<dbReference type="AlphaFoldDB" id="A0AA38CGY6"/>
<feature type="compositionally biased region" description="Basic and acidic residues" evidence="1">
    <location>
        <begin position="1"/>
        <end position="26"/>
    </location>
</feature>
<sequence>RPIVKEKTLEPENPSDKDSSREEEIKSPMLESPVRKKQRIEEDTTSEETGSLERYIGEKDDENEEDGSGEDDSEEEDPEKDQEPPIFNVHDSKEEGREEEHGFLFIRRKDIHEGEGSQGMRRSEED</sequence>
<comment type="caution">
    <text evidence="2">The sequence shown here is derived from an EMBL/GenBank/DDBJ whole genome shotgun (WGS) entry which is preliminary data.</text>
</comment>
<feature type="compositionally biased region" description="Basic and acidic residues" evidence="1">
    <location>
        <begin position="90"/>
        <end position="126"/>
    </location>
</feature>
<feature type="non-terminal residue" evidence="2">
    <location>
        <position position="1"/>
    </location>
</feature>
<evidence type="ECO:0000313" key="2">
    <source>
        <dbReference type="EMBL" id="KAH9301161.1"/>
    </source>
</evidence>
<proteinExistence type="predicted"/>
<evidence type="ECO:0000256" key="1">
    <source>
        <dbReference type="SAM" id="MobiDB-lite"/>
    </source>
</evidence>
<protein>
    <submittedName>
        <fullName evidence="2">Uncharacterized protein</fullName>
    </submittedName>
</protein>
<dbReference type="Proteomes" id="UP000824469">
    <property type="component" value="Unassembled WGS sequence"/>
</dbReference>
<feature type="region of interest" description="Disordered" evidence="1">
    <location>
        <begin position="1"/>
        <end position="126"/>
    </location>
</feature>